<dbReference type="NCBIfam" id="TIGR01298">
    <property type="entry name" value="RNaseT"/>
    <property type="match status" value="1"/>
</dbReference>
<evidence type="ECO:0000256" key="1">
    <source>
        <dbReference type="ARBA" id="ARBA00022694"/>
    </source>
</evidence>
<dbReference type="EC" id="3.1.13.-" evidence="5"/>
<comment type="subunit">
    <text evidence="5">Homodimer.</text>
</comment>
<dbReference type="SMART" id="SM00479">
    <property type="entry name" value="EXOIII"/>
    <property type="match status" value="1"/>
</dbReference>
<gene>
    <name evidence="5" type="primary">rnt</name>
    <name evidence="7" type="ORF">F6R98_08145</name>
</gene>
<comment type="similarity">
    <text evidence="5">Belongs to the RNase T family.</text>
</comment>
<dbReference type="CDD" id="cd06134">
    <property type="entry name" value="RNaseT"/>
    <property type="match status" value="1"/>
</dbReference>
<evidence type="ECO:0000256" key="5">
    <source>
        <dbReference type="HAMAP-Rule" id="MF_00157"/>
    </source>
</evidence>
<keyword evidence="5" id="KW-0460">Magnesium</keyword>
<feature type="site" description="Important for substrate binding and specificity" evidence="5">
    <location>
        <position position="144"/>
    </location>
</feature>
<feature type="site" description="Important for substrate binding and specificity" evidence="5">
    <location>
        <position position="75"/>
    </location>
</feature>
<dbReference type="FunCoup" id="A0A5Q0BFF0">
    <property type="interactions" value="38"/>
</dbReference>
<evidence type="ECO:0000256" key="2">
    <source>
        <dbReference type="ARBA" id="ARBA00022722"/>
    </source>
</evidence>
<dbReference type="GO" id="GO:0000287">
    <property type="term" value="F:magnesium ion binding"/>
    <property type="evidence" value="ECO:0007669"/>
    <property type="project" value="UniProtKB-UniRule"/>
</dbReference>
<feature type="binding site" evidence="5">
    <location>
        <position position="179"/>
    </location>
    <ligand>
        <name>Mg(2+)</name>
        <dbReference type="ChEBI" id="CHEBI:18420"/>
        <label>2</label>
        <note>catalytic</note>
    </ligand>
</feature>
<protein>
    <recommendedName>
        <fullName evidence="5">Ribonuclease T</fullName>
        <ecNumber evidence="5">3.1.13.-</ecNumber>
    </recommendedName>
    <alternativeName>
        <fullName evidence="5">Exoribonuclease T</fullName>
        <shortName evidence="5">RNase T</shortName>
    </alternativeName>
</protein>
<dbReference type="GO" id="GO:0003676">
    <property type="term" value="F:nucleic acid binding"/>
    <property type="evidence" value="ECO:0007669"/>
    <property type="project" value="InterPro"/>
</dbReference>
<feature type="domain" description="Exonuclease" evidence="6">
    <location>
        <begin position="16"/>
        <end position="201"/>
    </location>
</feature>
<evidence type="ECO:0000259" key="6">
    <source>
        <dbReference type="SMART" id="SM00479"/>
    </source>
</evidence>
<dbReference type="GO" id="GO:0045004">
    <property type="term" value="P:DNA replication proofreading"/>
    <property type="evidence" value="ECO:0007669"/>
    <property type="project" value="TreeGrafter"/>
</dbReference>
<keyword evidence="1 5" id="KW-0819">tRNA processing</keyword>
<dbReference type="Proteomes" id="UP000325755">
    <property type="component" value="Chromosome"/>
</dbReference>
<keyword evidence="3 5" id="KW-0378">Hydrolase</keyword>
<organism evidence="7 8">
    <name type="scientific">Candidatus Methylospira mobilis</name>
    <dbReference type="NCBI Taxonomy" id="1808979"/>
    <lineage>
        <taxon>Bacteria</taxon>
        <taxon>Pseudomonadati</taxon>
        <taxon>Pseudomonadota</taxon>
        <taxon>Gammaproteobacteria</taxon>
        <taxon>Methylococcales</taxon>
        <taxon>Methylococcaceae</taxon>
        <taxon>Candidatus Methylospira</taxon>
    </lineage>
</organism>
<proteinExistence type="inferred from homology"/>
<dbReference type="InterPro" id="IPR005987">
    <property type="entry name" value="RNase_T"/>
</dbReference>
<dbReference type="RefSeq" id="WP_153248588.1">
    <property type="nucleotide sequence ID" value="NZ_CP044205.1"/>
</dbReference>
<comment type="cofactor">
    <cofactor evidence="5">
        <name>Mg(2+)</name>
        <dbReference type="ChEBI" id="CHEBI:18420"/>
    </cofactor>
    <text evidence="5">Binds two Mg(2+) per subunit. The active form of the enzyme binds two Mg(2+) ions in its active site. The first Mg(2+) forms only one salt bridge with the protein.</text>
</comment>
<feature type="site" description="Important for substrate binding and specificity" evidence="5">
    <location>
        <position position="27"/>
    </location>
</feature>
<keyword evidence="2 5" id="KW-0540">Nuclease</keyword>
<feature type="binding site" evidence="5">
    <location>
        <position position="23"/>
    </location>
    <ligand>
        <name>Mg(2+)</name>
        <dbReference type="ChEBI" id="CHEBI:18420"/>
        <label>2</label>
        <note>catalytic</note>
    </ligand>
</feature>
<dbReference type="PANTHER" id="PTHR30231:SF2">
    <property type="entry name" value="RIBONUCLEASE T"/>
    <property type="match status" value="1"/>
</dbReference>
<comment type="function">
    <text evidence="5">Trims short 3' overhangs of a variety of RNA species, leaving a one or two nucleotide 3' overhang. Responsible for the end-turnover of tRNA: specifically removes the terminal AMP residue from uncharged tRNA (tRNA-C-C-A). Also appears to be involved in tRNA biosynthesis.</text>
</comment>
<keyword evidence="8" id="KW-1185">Reference proteome</keyword>
<evidence type="ECO:0000256" key="3">
    <source>
        <dbReference type="ARBA" id="ARBA00022801"/>
    </source>
</evidence>
<dbReference type="Pfam" id="PF00929">
    <property type="entry name" value="RNase_T"/>
    <property type="match status" value="1"/>
</dbReference>
<dbReference type="InterPro" id="IPR036397">
    <property type="entry name" value="RNaseH_sf"/>
</dbReference>
<dbReference type="GO" id="GO:0016896">
    <property type="term" value="F:RNA exonuclease activity, producing 5'-phosphomonoesters"/>
    <property type="evidence" value="ECO:0007669"/>
    <property type="project" value="UniProtKB-UniRule"/>
</dbReference>
<feature type="binding site" evidence="5">
    <location>
        <position position="184"/>
    </location>
    <ligand>
        <name>Mg(2+)</name>
        <dbReference type="ChEBI" id="CHEBI:18420"/>
        <label>2</label>
        <note>catalytic</note>
    </ligand>
</feature>
<dbReference type="AlphaFoldDB" id="A0A5Q0BFF0"/>
<reference evidence="7 8" key="1">
    <citation type="submission" date="2019-09" db="EMBL/GenBank/DDBJ databases">
        <title>Ecophysiology of the spiral-shaped methanotroph Methylospira mobilis as revealed by the complete genome sequence.</title>
        <authorList>
            <person name="Oshkin I.Y."/>
            <person name="Dedysh S.N."/>
            <person name="Miroshnikov K."/>
            <person name="Danilova O.V."/>
            <person name="Hakobyan A."/>
            <person name="Liesack W."/>
        </authorList>
    </citation>
    <scope>NUCLEOTIDE SEQUENCE [LARGE SCALE GENOMIC DNA]</scope>
    <source>
        <strain evidence="7 8">Shm1</strain>
    </source>
</reference>
<dbReference type="InParanoid" id="A0A5Q0BFF0"/>
<accession>A0A5Q0BFF0</accession>
<dbReference type="GO" id="GO:0005829">
    <property type="term" value="C:cytosol"/>
    <property type="evidence" value="ECO:0007669"/>
    <property type="project" value="TreeGrafter"/>
</dbReference>
<name>A0A5Q0BFF0_9GAMM</name>
<dbReference type="InterPro" id="IPR012337">
    <property type="entry name" value="RNaseH-like_sf"/>
</dbReference>
<dbReference type="HAMAP" id="MF_00157">
    <property type="entry name" value="RNase_T"/>
    <property type="match status" value="1"/>
</dbReference>
<dbReference type="OrthoDB" id="9778264at2"/>
<evidence type="ECO:0000313" key="8">
    <source>
        <dbReference type="Proteomes" id="UP000325755"/>
    </source>
</evidence>
<feature type="active site" description="Proton donor/acceptor" evidence="5">
    <location>
        <position position="179"/>
    </location>
</feature>
<feature type="binding site" evidence="5">
    <location>
        <position position="21"/>
    </location>
    <ligand>
        <name>Mg(2+)</name>
        <dbReference type="ChEBI" id="CHEBI:18420"/>
        <label>1</label>
        <note>catalytic</note>
    </ligand>
</feature>
<dbReference type="GO" id="GO:0008033">
    <property type="term" value="P:tRNA processing"/>
    <property type="evidence" value="ECO:0007669"/>
    <property type="project" value="UniProtKB-KW"/>
</dbReference>
<dbReference type="SUPFAM" id="SSF53098">
    <property type="entry name" value="Ribonuclease H-like"/>
    <property type="match status" value="1"/>
</dbReference>
<evidence type="ECO:0000256" key="4">
    <source>
        <dbReference type="ARBA" id="ARBA00022839"/>
    </source>
</evidence>
<dbReference type="Gene3D" id="3.30.420.10">
    <property type="entry name" value="Ribonuclease H-like superfamily/Ribonuclease H"/>
    <property type="match status" value="1"/>
</dbReference>
<evidence type="ECO:0000313" key="7">
    <source>
        <dbReference type="EMBL" id="QFY42593.1"/>
    </source>
</evidence>
<dbReference type="GO" id="GO:0008408">
    <property type="term" value="F:3'-5' exonuclease activity"/>
    <property type="evidence" value="ECO:0007669"/>
    <property type="project" value="TreeGrafter"/>
</dbReference>
<sequence>MSFKKTPMSGRFRGYLPVIIDIETAGFDPRNNAVLEIAAVIPDMDEQGFLKPGETCSAHVNPFPGSLLDESALAFNKIDPFHPLRIALDEKEALEKIFQPVRAAVKRSSCTRAILVGHNPAFDIGFLNAAVSRCNIKKNPFHPFSTFDTATLGGLAYCQTVLAKAVVAAGIEWDKKMAHSALYDAEQTALLFCTIVNRWNELITLSETSSASATSASYPKTAISLQ</sequence>
<keyword evidence="4 5" id="KW-0269">Exonuclease</keyword>
<dbReference type="PANTHER" id="PTHR30231">
    <property type="entry name" value="DNA POLYMERASE III SUBUNIT EPSILON"/>
    <property type="match status" value="1"/>
</dbReference>
<feature type="binding site" evidence="5">
    <location>
        <position position="21"/>
    </location>
    <ligand>
        <name>Mg(2+)</name>
        <dbReference type="ChEBI" id="CHEBI:18420"/>
        <label>2</label>
        <note>catalytic</note>
    </ligand>
</feature>
<dbReference type="EMBL" id="CP044205">
    <property type="protein sequence ID" value="QFY42593.1"/>
    <property type="molecule type" value="Genomic_DNA"/>
</dbReference>
<feature type="site" description="Important for substrate binding and specificity" evidence="5">
    <location>
        <position position="122"/>
    </location>
</feature>
<dbReference type="KEGG" id="mmob:F6R98_08145"/>
<dbReference type="InterPro" id="IPR013520">
    <property type="entry name" value="Ribonucl_H"/>
</dbReference>
<keyword evidence="5" id="KW-0479">Metal-binding</keyword>